<evidence type="ECO:0000313" key="3">
    <source>
        <dbReference type="Proteomes" id="UP000268350"/>
    </source>
</evidence>
<sequence length="164" mass="18589">MLRENGYSYSTMRLPKSLSSSTSVMNRKLLSPAAAYAKWASCETTTPKRGTETKRIHDSKPIQKSAAKVKKPKLENLAAPERFEWEDSSPTPSALFLPKSQLWPEEMQKNPRQPEGQVGNEPPLVRAPPPSPRPRQLHFNQKVFSRFFDEAVATSKRRQQQAKA</sequence>
<reference evidence="3" key="1">
    <citation type="submission" date="2018-01" db="EMBL/GenBank/DDBJ databases">
        <authorList>
            <person name="Alioto T."/>
            <person name="Alioto T."/>
        </authorList>
    </citation>
    <scope>NUCLEOTIDE SEQUENCE [LARGE SCALE GENOMIC DNA]</scope>
</reference>
<gene>
    <name evidence="2" type="ORF">DGUA_6G008916</name>
</gene>
<feature type="region of interest" description="Disordered" evidence="1">
    <location>
        <begin position="42"/>
        <end position="139"/>
    </location>
</feature>
<dbReference type="Proteomes" id="UP000268350">
    <property type="component" value="Unassembled WGS sequence"/>
</dbReference>
<keyword evidence="3" id="KW-1185">Reference proteome</keyword>
<evidence type="ECO:0000313" key="2">
    <source>
        <dbReference type="EMBL" id="SPP86678.1"/>
    </source>
</evidence>
<accession>A0A3B0KRX3</accession>
<organism evidence="2 3">
    <name type="scientific">Drosophila guanche</name>
    <name type="common">Fruit fly</name>
    <dbReference type="NCBI Taxonomy" id="7266"/>
    <lineage>
        <taxon>Eukaryota</taxon>
        <taxon>Metazoa</taxon>
        <taxon>Ecdysozoa</taxon>
        <taxon>Arthropoda</taxon>
        <taxon>Hexapoda</taxon>
        <taxon>Insecta</taxon>
        <taxon>Pterygota</taxon>
        <taxon>Neoptera</taxon>
        <taxon>Endopterygota</taxon>
        <taxon>Diptera</taxon>
        <taxon>Brachycera</taxon>
        <taxon>Muscomorpha</taxon>
        <taxon>Ephydroidea</taxon>
        <taxon>Drosophilidae</taxon>
        <taxon>Drosophila</taxon>
        <taxon>Sophophora</taxon>
    </lineage>
</organism>
<dbReference type="OMA" id="MPEMPQR"/>
<dbReference type="EMBL" id="OUUW01000011">
    <property type="protein sequence ID" value="SPP86678.1"/>
    <property type="molecule type" value="Genomic_DNA"/>
</dbReference>
<name>A0A3B0KRX3_DROGU</name>
<proteinExistence type="predicted"/>
<protein>
    <submittedName>
        <fullName evidence="2">Uncharacterized protein</fullName>
    </submittedName>
</protein>
<feature type="compositionally biased region" description="Basic and acidic residues" evidence="1">
    <location>
        <begin position="49"/>
        <end position="61"/>
    </location>
</feature>
<dbReference type="AlphaFoldDB" id="A0A3B0KRX3"/>
<evidence type="ECO:0000256" key="1">
    <source>
        <dbReference type="SAM" id="MobiDB-lite"/>
    </source>
</evidence>